<dbReference type="PANTHER" id="PTHR47074:SF79">
    <property type="entry name" value="PUTATIVE-RELATED"/>
    <property type="match status" value="1"/>
</dbReference>
<dbReference type="PANTHER" id="PTHR47074">
    <property type="entry name" value="BNAC02G40300D PROTEIN"/>
    <property type="match status" value="1"/>
</dbReference>
<dbReference type="InterPro" id="IPR036397">
    <property type="entry name" value="RNaseH_sf"/>
</dbReference>
<name>A0AAD5J1E0_ACENE</name>
<dbReference type="InterPro" id="IPR001878">
    <property type="entry name" value="Znf_CCHC"/>
</dbReference>
<reference evidence="3" key="1">
    <citation type="journal article" date="2022" name="Plant J.">
        <title>Strategies of tolerance reflected in two North American maple genomes.</title>
        <authorList>
            <person name="McEvoy S.L."/>
            <person name="Sezen U.U."/>
            <person name="Trouern-Trend A."/>
            <person name="McMahon S.M."/>
            <person name="Schaberg P.G."/>
            <person name="Yang J."/>
            <person name="Wegrzyn J.L."/>
            <person name="Swenson N.G."/>
        </authorList>
    </citation>
    <scope>NUCLEOTIDE SEQUENCE</scope>
    <source>
        <strain evidence="3">91603</strain>
    </source>
</reference>
<dbReference type="InterPro" id="IPR002156">
    <property type="entry name" value="RNaseH_domain"/>
</dbReference>
<evidence type="ECO:0000256" key="1">
    <source>
        <dbReference type="PROSITE-ProRule" id="PRU00047"/>
    </source>
</evidence>
<dbReference type="CDD" id="cd06222">
    <property type="entry name" value="RNase_H_like"/>
    <property type="match status" value="1"/>
</dbReference>
<dbReference type="InterPro" id="IPR052929">
    <property type="entry name" value="RNase_H-like_EbsB-rel"/>
</dbReference>
<dbReference type="Proteomes" id="UP001064489">
    <property type="component" value="Chromosome 4"/>
</dbReference>
<dbReference type="Pfam" id="PF13456">
    <property type="entry name" value="RVT_3"/>
    <property type="match status" value="1"/>
</dbReference>
<dbReference type="InterPro" id="IPR044730">
    <property type="entry name" value="RNase_H-like_dom_plant"/>
</dbReference>
<evidence type="ECO:0000313" key="4">
    <source>
        <dbReference type="Proteomes" id="UP001064489"/>
    </source>
</evidence>
<evidence type="ECO:0000259" key="2">
    <source>
        <dbReference type="PROSITE" id="PS50158"/>
    </source>
</evidence>
<accession>A0AAD5J1E0</accession>
<keyword evidence="1" id="KW-0862">Zinc</keyword>
<dbReference type="Pfam" id="PF14392">
    <property type="entry name" value="zf-CCHC_4"/>
    <property type="match status" value="1"/>
</dbReference>
<dbReference type="GO" id="GO:0008270">
    <property type="term" value="F:zinc ion binding"/>
    <property type="evidence" value="ECO:0007669"/>
    <property type="project" value="UniProtKB-KW"/>
</dbReference>
<proteinExistence type="predicted"/>
<protein>
    <recommendedName>
        <fullName evidence="2">CCHC-type domain-containing protein</fullName>
    </recommendedName>
</protein>
<reference evidence="3" key="2">
    <citation type="submission" date="2023-02" db="EMBL/GenBank/DDBJ databases">
        <authorList>
            <person name="Swenson N.G."/>
            <person name="Wegrzyn J.L."/>
            <person name="Mcevoy S.L."/>
        </authorList>
    </citation>
    <scope>NUCLEOTIDE SEQUENCE</scope>
    <source>
        <strain evidence="3">91603</strain>
        <tissue evidence="3">Leaf</tissue>
    </source>
</reference>
<dbReference type="AlphaFoldDB" id="A0AAD5J1E0"/>
<dbReference type="PROSITE" id="PS50158">
    <property type="entry name" value="ZF_CCHC"/>
    <property type="match status" value="1"/>
</dbReference>
<dbReference type="GO" id="GO:0004523">
    <property type="term" value="F:RNA-DNA hybrid ribonuclease activity"/>
    <property type="evidence" value="ECO:0007669"/>
    <property type="project" value="InterPro"/>
</dbReference>
<sequence>MIGEVREVYLENVRDDAIIFLCVHVVISIDTLLQRCLRVDLLGTGKVTTLLLKYERLTDYCFNCGFIGHVFSSCPDEVGLAVTLFDQQQRLGSISVQTRGKGLEIGLPMLQSSPLEVPVGKKDKYPEGVVSETQVACCVVDQIIVEHEIITMEAGGSSVDQLVVGLVDLCDDGPVMHSGSQPLEAIRAESQPILGVSSLVSSLFSPSGDWNVLLINASFPFEESEAILSVLRGSSHSKDSLLWHYEKDGAYSVKIEAYAILCGLRVAVKAGLFPTLLESDAKWIVDAINNSILSFADIGIIFRDIVNVTTEFDISVSFVSRNANKAAHGLAKMALLSNRNVIWKEDFPPCISSAILEDALP</sequence>
<feature type="domain" description="CCHC-type" evidence="2">
    <location>
        <begin position="61"/>
        <end position="76"/>
    </location>
</feature>
<organism evidence="3 4">
    <name type="scientific">Acer negundo</name>
    <name type="common">Box elder</name>
    <dbReference type="NCBI Taxonomy" id="4023"/>
    <lineage>
        <taxon>Eukaryota</taxon>
        <taxon>Viridiplantae</taxon>
        <taxon>Streptophyta</taxon>
        <taxon>Embryophyta</taxon>
        <taxon>Tracheophyta</taxon>
        <taxon>Spermatophyta</taxon>
        <taxon>Magnoliopsida</taxon>
        <taxon>eudicotyledons</taxon>
        <taxon>Gunneridae</taxon>
        <taxon>Pentapetalae</taxon>
        <taxon>rosids</taxon>
        <taxon>malvids</taxon>
        <taxon>Sapindales</taxon>
        <taxon>Sapindaceae</taxon>
        <taxon>Hippocastanoideae</taxon>
        <taxon>Acereae</taxon>
        <taxon>Acer</taxon>
    </lineage>
</organism>
<dbReference type="Gene3D" id="3.30.420.10">
    <property type="entry name" value="Ribonuclease H-like superfamily/Ribonuclease H"/>
    <property type="match status" value="1"/>
</dbReference>
<comment type="caution">
    <text evidence="3">The sequence shown here is derived from an EMBL/GenBank/DDBJ whole genome shotgun (WGS) entry which is preliminary data.</text>
</comment>
<keyword evidence="1" id="KW-0479">Metal-binding</keyword>
<gene>
    <name evidence="3" type="ORF">LWI28_021087</name>
</gene>
<evidence type="ECO:0000313" key="3">
    <source>
        <dbReference type="EMBL" id="KAI9182013.1"/>
    </source>
</evidence>
<dbReference type="GO" id="GO:0003676">
    <property type="term" value="F:nucleic acid binding"/>
    <property type="evidence" value="ECO:0007669"/>
    <property type="project" value="InterPro"/>
</dbReference>
<dbReference type="EMBL" id="JAJSOW010000101">
    <property type="protein sequence ID" value="KAI9182013.1"/>
    <property type="molecule type" value="Genomic_DNA"/>
</dbReference>
<keyword evidence="4" id="KW-1185">Reference proteome</keyword>
<keyword evidence="1" id="KW-0863">Zinc-finger</keyword>
<dbReference type="InterPro" id="IPR025836">
    <property type="entry name" value="Zn_knuckle_CX2CX4HX4C"/>
</dbReference>